<dbReference type="NCBIfam" id="TIGR03552">
    <property type="entry name" value="F420_cofC"/>
    <property type="match status" value="1"/>
</dbReference>
<dbReference type="GO" id="GO:0043814">
    <property type="term" value="F:phospholactate guanylyltransferase activity"/>
    <property type="evidence" value="ECO:0007669"/>
    <property type="project" value="InterPro"/>
</dbReference>
<dbReference type="SUPFAM" id="SSF53448">
    <property type="entry name" value="Nucleotide-diphospho-sugar transferases"/>
    <property type="match status" value="1"/>
</dbReference>
<dbReference type="HAMAP" id="MF_02114">
    <property type="entry name" value="CofC"/>
    <property type="match status" value="1"/>
</dbReference>
<dbReference type="EC" id="2.7.7.105" evidence="5"/>
<keyword evidence="1 5" id="KW-0808">Transferase</keyword>
<feature type="binding site" evidence="5">
    <location>
        <position position="145"/>
    </location>
    <ligand>
        <name>phosphoenolpyruvate</name>
        <dbReference type="ChEBI" id="CHEBI:58702"/>
    </ligand>
</feature>
<dbReference type="PANTHER" id="PTHR40392">
    <property type="entry name" value="2-PHOSPHO-L-LACTATE GUANYLYLTRANSFERASE"/>
    <property type="match status" value="1"/>
</dbReference>
<feature type="binding site" evidence="5">
    <location>
        <position position="164"/>
    </location>
    <ligand>
        <name>phosphoenolpyruvate</name>
        <dbReference type="ChEBI" id="CHEBI:58702"/>
    </ligand>
</feature>
<gene>
    <name evidence="7" type="primary">cofC</name>
    <name evidence="5" type="synonym">fbiD</name>
    <name evidence="7" type="ORF">ABFY20_06925</name>
</gene>
<comment type="function">
    <text evidence="5">Guanylyltransferase that catalyzes the activation of phosphoenolpyruvate (PEP) as enolpyruvoyl-2-diphospho-5'-guanosine, via the condensation of PEP with GTP. It is involved in the biosynthesis of coenzyme F420, a hydride carrier cofactor.</text>
</comment>
<keyword evidence="3 5" id="KW-0547">Nucleotide-binding</keyword>
<feature type="binding site" evidence="5">
    <location>
        <position position="161"/>
    </location>
    <ligand>
        <name>phosphoenolpyruvate</name>
        <dbReference type="ChEBI" id="CHEBI:58702"/>
    </ligand>
</feature>
<comment type="catalytic activity">
    <reaction evidence="5">
        <text>phosphoenolpyruvate + GTP + H(+) = enolpyruvoyl-2-diphospho-5'-guanosine + diphosphate</text>
        <dbReference type="Rhea" id="RHEA:30519"/>
        <dbReference type="ChEBI" id="CHEBI:15378"/>
        <dbReference type="ChEBI" id="CHEBI:33019"/>
        <dbReference type="ChEBI" id="CHEBI:37565"/>
        <dbReference type="ChEBI" id="CHEBI:58702"/>
        <dbReference type="ChEBI" id="CHEBI:143701"/>
        <dbReference type="EC" id="2.7.7.105"/>
    </reaction>
</comment>
<protein>
    <recommendedName>
        <fullName evidence="5">Phosphoenolpyruvate guanylyltransferase</fullName>
        <shortName evidence="5">PEP guanylyltransferase</shortName>
        <ecNumber evidence="5">2.7.7.105</ecNumber>
    </recommendedName>
</protein>
<evidence type="ECO:0000256" key="5">
    <source>
        <dbReference type="HAMAP-Rule" id="MF_02114"/>
    </source>
</evidence>
<sequence>MSDAAAVWTVVVPVKGTPAGKSRMSPGVDSALRALLAEAFALDTLAAVRDTPSVGRLIVVTDPEAGPATARRATALRIPDVEIVPDPGSGLNAAVIAGLGAAGDAHRAVLLGDLPALVPHDLEEALAAAETHPLAVVPDAQGTGTTLVTARPGAVLIPRFGAGSARRHREAGHVVLDVPADSTLRLDVDTEADLAEAVARGVGAHTRRALAPAELSPPAVRAPSPRR</sequence>
<dbReference type="PANTHER" id="PTHR40392:SF1">
    <property type="entry name" value="2-PHOSPHO-L-LACTATE GUANYLYLTRANSFERASE"/>
    <property type="match status" value="1"/>
</dbReference>
<keyword evidence="2 5" id="KW-0548">Nucleotidyltransferase</keyword>
<feature type="region of interest" description="Disordered" evidence="6">
    <location>
        <begin position="205"/>
        <end position="227"/>
    </location>
</feature>
<name>A0AB39BK08_9MICO</name>
<reference evidence="7" key="1">
    <citation type="submission" date="2024-05" db="EMBL/GenBank/DDBJ databases">
        <title>Herbiconiux sp. A18JL235.</title>
        <authorList>
            <person name="Zhang G."/>
        </authorList>
    </citation>
    <scope>NUCLEOTIDE SEQUENCE</scope>
    <source>
        <strain evidence="7">A18JL235</strain>
    </source>
</reference>
<dbReference type="InterPro" id="IPR002835">
    <property type="entry name" value="CofC"/>
</dbReference>
<accession>A0AB39BK08</accession>
<dbReference type="InterPro" id="IPR029044">
    <property type="entry name" value="Nucleotide-diphossugar_trans"/>
</dbReference>
<comment type="pathway">
    <text evidence="5">Cofactor biosynthesis; coenzyme F420 biosynthesis.</text>
</comment>
<dbReference type="AlphaFoldDB" id="A0AB39BK08"/>
<evidence type="ECO:0000256" key="2">
    <source>
        <dbReference type="ARBA" id="ARBA00022695"/>
    </source>
</evidence>
<dbReference type="Pfam" id="PF01983">
    <property type="entry name" value="CofC"/>
    <property type="match status" value="1"/>
</dbReference>
<organism evidence="7">
    <name type="scientific">Herbiconiux sp. A18JL235</name>
    <dbReference type="NCBI Taxonomy" id="3152363"/>
    <lineage>
        <taxon>Bacteria</taxon>
        <taxon>Bacillati</taxon>
        <taxon>Actinomycetota</taxon>
        <taxon>Actinomycetes</taxon>
        <taxon>Micrococcales</taxon>
        <taxon>Microbacteriaceae</taxon>
        <taxon>Herbiconiux</taxon>
    </lineage>
</organism>
<dbReference type="Gene3D" id="3.90.550.10">
    <property type="entry name" value="Spore Coat Polysaccharide Biosynthesis Protein SpsA, Chain A"/>
    <property type="match status" value="1"/>
</dbReference>
<dbReference type="RefSeq" id="WP_368499207.1">
    <property type="nucleotide sequence ID" value="NZ_CP162511.1"/>
</dbReference>
<evidence type="ECO:0000256" key="4">
    <source>
        <dbReference type="ARBA" id="ARBA00023134"/>
    </source>
</evidence>
<keyword evidence="4 5" id="KW-0342">GTP-binding</keyword>
<dbReference type="EMBL" id="CP162511">
    <property type="protein sequence ID" value="XDI06829.1"/>
    <property type="molecule type" value="Genomic_DNA"/>
</dbReference>
<comment type="similarity">
    <text evidence="5">Belongs to the CofC family.</text>
</comment>
<proteinExistence type="inferred from homology"/>
<evidence type="ECO:0000256" key="1">
    <source>
        <dbReference type="ARBA" id="ARBA00022679"/>
    </source>
</evidence>
<evidence type="ECO:0000313" key="7">
    <source>
        <dbReference type="EMBL" id="XDI06829.1"/>
    </source>
</evidence>
<evidence type="ECO:0000256" key="3">
    <source>
        <dbReference type="ARBA" id="ARBA00022741"/>
    </source>
</evidence>
<evidence type="ECO:0000256" key="6">
    <source>
        <dbReference type="SAM" id="MobiDB-lite"/>
    </source>
</evidence>
<dbReference type="GO" id="GO:0052645">
    <property type="term" value="P:F420-0 metabolic process"/>
    <property type="evidence" value="ECO:0007669"/>
    <property type="project" value="UniProtKB-UniRule"/>
</dbReference>
<feature type="compositionally biased region" description="Low complexity" evidence="6">
    <location>
        <begin position="216"/>
        <end position="227"/>
    </location>
</feature>
<dbReference type="GO" id="GO:0005525">
    <property type="term" value="F:GTP binding"/>
    <property type="evidence" value="ECO:0007669"/>
    <property type="project" value="UniProtKB-KW"/>
</dbReference>